<dbReference type="AlphaFoldDB" id="X0W6V0"/>
<evidence type="ECO:0008006" key="2">
    <source>
        <dbReference type="Google" id="ProtNLM"/>
    </source>
</evidence>
<dbReference type="NCBIfam" id="TIGR04256">
    <property type="entry name" value="GxxExxY"/>
    <property type="match status" value="1"/>
</dbReference>
<proteinExistence type="predicted"/>
<gene>
    <name evidence="1" type="ORF">S01H1_57490</name>
</gene>
<dbReference type="InterPro" id="IPR026350">
    <property type="entry name" value="GxxExxY"/>
</dbReference>
<evidence type="ECO:0000313" key="1">
    <source>
        <dbReference type="EMBL" id="GAG26649.1"/>
    </source>
</evidence>
<organism evidence="1">
    <name type="scientific">marine sediment metagenome</name>
    <dbReference type="NCBI Taxonomy" id="412755"/>
    <lineage>
        <taxon>unclassified sequences</taxon>
        <taxon>metagenomes</taxon>
        <taxon>ecological metagenomes</taxon>
    </lineage>
</organism>
<accession>X0W6V0</accession>
<reference evidence="1" key="1">
    <citation type="journal article" date="2014" name="Front. Microbiol.">
        <title>High frequency of phylogenetically diverse reductive dehalogenase-homologous genes in deep subseafloor sedimentary metagenomes.</title>
        <authorList>
            <person name="Kawai M."/>
            <person name="Futagami T."/>
            <person name="Toyoda A."/>
            <person name="Takaki Y."/>
            <person name="Nishi S."/>
            <person name="Hori S."/>
            <person name="Arai W."/>
            <person name="Tsubouchi T."/>
            <person name="Morono Y."/>
            <person name="Uchiyama I."/>
            <person name="Ito T."/>
            <person name="Fujiyama A."/>
            <person name="Inagaki F."/>
            <person name="Takami H."/>
        </authorList>
    </citation>
    <scope>NUCLEOTIDE SEQUENCE</scope>
    <source>
        <strain evidence="1">Expedition CK06-06</strain>
    </source>
</reference>
<name>X0W6V0_9ZZZZ</name>
<dbReference type="EMBL" id="BARS01037495">
    <property type="protein sequence ID" value="GAG26649.1"/>
    <property type="molecule type" value="Genomic_DNA"/>
</dbReference>
<sequence>MNHRDTEAQSETQRVPIPSAVNETSGVVVDAAFQVHQALGPGLLESVYEQCLQYELANRGLDVKRQVQVPLMYKELQFDCGFRIDLLVNDQVVVELKAIEAVLPIHLAQLLTYLKITKHRVGLLINFNQTKIKNGIHRLAL</sequence>
<protein>
    <recommendedName>
        <fullName evidence="2">GxxExxY protein</fullName>
    </recommendedName>
</protein>
<dbReference type="Pfam" id="PF13366">
    <property type="entry name" value="PDDEXK_3"/>
    <property type="match status" value="1"/>
</dbReference>
<comment type="caution">
    <text evidence="1">The sequence shown here is derived from an EMBL/GenBank/DDBJ whole genome shotgun (WGS) entry which is preliminary data.</text>
</comment>